<protein>
    <recommendedName>
        <fullName evidence="2">tRNA pseudouridine(55) synthase</fullName>
        <ecNumber evidence="2">5.4.99.25</ecNumber>
    </recommendedName>
</protein>
<evidence type="ECO:0000256" key="2">
    <source>
        <dbReference type="ARBA" id="ARBA00012787"/>
    </source>
</evidence>
<evidence type="ECO:0000259" key="5">
    <source>
        <dbReference type="Pfam" id="PF21238"/>
    </source>
</evidence>
<dbReference type="Proteomes" id="UP001211907">
    <property type="component" value="Unassembled WGS sequence"/>
</dbReference>
<sequence>MLKALLSEFVISKLRGQSSAVSTGLSAAHVCLACVLRLLGVRKAGVYEAAIRLEHTHRGNGGLGGDSCPACLGLLDCGTTVARVAQQANATLDATPVRAASSFLVAVKVPVQLALRARVFALLAQRLASVSDKSEMLERSDEIIDHDDEINASVPLRNPKRYDLNKRPPPNQPIFDEPEAVSYIDPTDNTPFTIQKSQIEVKEILRSLIATEFSKISSLAFSPASGFQLDIIFDHLSTAAEFEFMADINKCKLNIRKRRKRIREGSTFRKMRDDEKNPIRIEGASWNHIANAANLLSWQEFCDAGYLPVQNLISKEQCVASECKFLHASLWIAGRYNKYNRTISNSRMEYKGERLAAESVEELLASHIDPFFRADSHKFSSAGREDVDVLMLGSGRPFYLEIVNPRVLDASIDELAEIQNEINKEYQGKMRVMDLQLVEKNDTKTLKDSASTKRKSYSTLVRLSDPVPLTKLQEISEMHDIELKQQTPTRVTQSRSDMVRNKIVHEIKIKPEDDGCVDAESGERKYNLVRVDLTTSAGTYVKEFMHSDLGRTVPSLKEFLGVDSAVVETLDVLHVHLDWPPALED</sequence>
<dbReference type="GO" id="GO:0031119">
    <property type="term" value="P:tRNA pseudouridine synthesis"/>
    <property type="evidence" value="ECO:0007669"/>
    <property type="project" value="TreeGrafter"/>
</dbReference>
<keyword evidence="7" id="KW-1185">Reference proteome</keyword>
<evidence type="ECO:0000256" key="1">
    <source>
        <dbReference type="ARBA" id="ARBA00009652"/>
    </source>
</evidence>
<comment type="similarity">
    <text evidence="1">Belongs to the pseudouridine synthase Pus10 family.</text>
</comment>
<comment type="caution">
    <text evidence="6">The sequence shown here is derived from an EMBL/GenBank/DDBJ whole genome shotgun (WGS) entry which is preliminary data.</text>
</comment>
<dbReference type="InterPro" id="IPR020103">
    <property type="entry name" value="PsdUridine_synth_cat_dom_sf"/>
</dbReference>
<dbReference type="FunFam" id="3.30.70.2510:FF:000001">
    <property type="entry name" value="tRNA pseudouridine synthase Pus10"/>
    <property type="match status" value="1"/>
</dbReference>
<keyword evidence="4" id="KW-0413">Isomerase</keyword>
<dbReference type="EC" id="5.4.99.25" evidence="2"/>
<organism evidence="6 7">
    <name type="scientific">Physocladia obscura</name>
    <dbReference type="NCBI Taxonomy" id="109957"/>
    <lineage>
        <taxon>Eukaryota</taxon>
        <taxon>Fungi</taxon>
        <taxon>Fungi incertae sedis</taxon>
        <taxon>Chytridiomycota</taxon>
        <taxon>Chytridiomycota incertae sedis</taxon>
        <taxon>Chytridiomycetes</taxon>
        <taxon>Chytridiales</taxon>
        <taxon>Chytriomycetaceae</taxon>
        <taxon>Physocladia</taxon>
    </lineage>
</organism>
<feature type="domain" description="Pus10-like C-terminal" evidence="5">
    <location>
        <begin position="331"/>
        <end position="575"/>
    </location>
</feature>
<reference evidence="6" key="1">
    <citation type="submission" date="2020-05" db="EMBL/GenBank/DDBJ databases">
        <title>Phylogenomic resolution of chytrid fungi.</title>
        <authorList>
            <person name="Stajich J.E."/>
            <person name="Amses K."/>
            <person name="Simmons R."/>
            <person name="Seto K."/>
            <person name="Myers J."/>
            <person name="Bonds A."/>
            <person name="Quandt C.A."/>
            <person name="Barry K."/>
            <person name="Liu P."/>
            <person name="Grigoriev I."/>
            <person name="Longcore J.E."/>
            <person name="James T.Y."/>
        </authorList>
    </citation>
    <scope>NUCLEOTIDE SEQUENCE</scope>
    <source>
        <strain evidence="6">JEL0513</strain>
    </source>
</reference>
<dbReference type="InterPro" id="IPR048741">
    <property type="entry name" value="Pus10-like_C"/>
</dbReference>
<dbReference type="Pfam" id="PF21238">
    <property type="entry name" value="Pus10_C"/>
    <property type="match status" value="1"/>
</dbReference>
<dbReference type="InterPro" id="IPR039894">
    <property type="entry name" value="Pus10-like"/>
</dbReference>
<name>A0AAD5SZQ8_9FUNG</name>
<evidence type="ECO:0000256" key="4">
    <source>
        <dbReference type="ARBA" id="ARBA00023235"/>
    </source>
</evidence>
<dbReference type="Gene3D" id="3.30.70.3190">
    <property type="match status" value="1"/>
</dbReference>
<evidence type="ECO:0000313" key="7">
    <source>
        <dbReference type="Proteomes" id="UP001211907"/>
    </source>
</evidence>
<dbReference type="GO" id="GO:0160148">
    <property type="term" value="F:tRNA pseudouridine(55) synthase activity"/>
    <property type="evidence" value="ECO:0007669"/>
    <property type="project" value="UniProtKB-EC"/>
</dbReference>
<dbReference type="GO" id="GO:0003723">
    <property type="term" value="F:RNA binding"/>
    <property type="evidence" value="ECO:0007669"/>
    <property type="project" value="InterPro"/>
</dbReference>
<evidence type="ECO:0000256" key="3">
    <source>
        <dbReference type="ARBA" id="ARBA00022694"/>
    </source>
</evidence>
<gene>
    <name evidence="6" type="primary">PUS10</name>
    <name evidence="6" type="ORF">HK100_000570</name>
</gene>
<dbReference type="Gene3D" id="3.30.70.2510">
    <property type="match status" value="1"/>
</dbReference>
<dbReference type="PANTHER" id="PTHR21568">
    <property type="entry name" value="TRNA PSEUDOURIDINE SYNTHASE PUS10"/>
    <property type="match status" value="1"/>
</dbReference>
<dbReference type="PANTHER" id="PTHR21568:SF0">
    <property type="entry name" value="TRNA PSEUDOURIDINE SYNTHASE PUS10"/>
    <property type="match status" value="1"/>
</dbReference>
<keyword evidence="3" id="KW-0819">tRNA processing</keyword>
<evidence type="ECO:0000313" key="6">
    <source>
        <dbReference type="EMBL" id="KAJ3118669.1"/>
    </source>
</evidence>
<proteinExistence type="inferred from homology"/>
<dbReference type="SUPFAM" id="SSF55120">
    <property type="entry name" value="Pseudouridine synthase"/>
    <property type="match status" value="1"/>
</dbReference>
<dbReference type="AlphaFoldDB" id="A0AAD5SZQ8"/>
<accession>A0AAD5SZQ8</accession>
<dbReference type="EMBL" id="JADGJH010001113">
    <property type="protein sequence ID" value="KAJ3118669.1"/>
    <property type="molecule type" value="Genomic_DNA"/>
</dbReference>